<evidence type="ECO:0000313" key="8">
    <source>
        <dbReference type="Proteomes" id="UP000198211"/>
    </source>
</evidence>
<keyword evidence="2" id="KW-0813">Transport</keyword>
<keyword evidence="4 6" id="KW-1133">Transmembrane helix</keyword>
<evidence type="ECO:0000256" key="6">
    <source>
        <dbReference type="SAM" id="Phobius"/>
    </source>
</evidence>
<evidence type="ECO:0000256" key="1">
    <source>
        <dbReference type="ARBA" id="ARBA00004141"/>
    </source>
</evidence>
<dbReference type="Proteomes" id="UP000198211">
    <property type="component" value="Unassembled WGS sequence"/>
</dbReference>
<sequence length="172" mass="19118">TFLTIWDVVRSQWLWLGVPLLEKVPAAAAKYIGALFMLEIETDGFDATLFGLGVTAQDVGRPFATVLTKSVNGFFDVERTFIEEDDHHVRSQVTIVYVIAYVINLLAAAFVLLLPTQKAELHRLKREGVQSKRWGIITLILLGFALCWTLMTNILSLFDSTKCLRIAGGSGC</sequence>
<evidence type="ECO:0000256" key="3">
    <source>
        <dbReference type="ARBA" id="ARBA00022692"/>
    </source>
</evidence>
<feature type="non-terminal residue" evidence="7">
    <location>
        <position position="1"/>
    </location>
</feature>
<dbReference type="InterPro" id="IPR039309">
    <property type="entry name" value="BT1"/>
</dbReference>
<name>A0A225UBQ8_9STRA</name>
<reference evidence="8" key="1">
    <citation type="submission" date="2017-03" db="EMBL/GenBank/DDBJ databases">
        <title>Phytopthora megakarya and P. palmivora, two closely related causual agents of cacao black pod achieved similar genome size and gene model numbers by different mechanisms.</title>
        <authorList>
            <person name="Ali S."/>
            <person name="Shao J."/>
            <person name="Larry D.J."/>
            <person name="Kronmiller B."/>
            <person name="Shen D."/>
            <person name="Strem M.D."/>
            <person name="Melnick R.L."/>
            <person name="Guiltinan M.J."/>
            <person name="Tyler B.M."/>
            <person name="Meinhardt L.W."/>
            <person name="Bailey B.A."/>
        </authorList>
    </citation>
    <scope>NUCLEOTIDE SEQUENCE [LARGE SCALE GENOMIC DNA]</scope>
    <source>
        <strain evidence="8">zdho120</strain>
    </source>
</reference>
<evidence type="ECO:0000256" key="5">
    <source>
        <dbReference type="ARBA" id="ARBA00023136"/>
    </source>
</evidence>
<comment type="subcellular location">
    <subcellularLocation>
        <location evidence="1">Membrane</location>
        <topology evidence="1">Multi-pass membrane protein</topology>
    </subcellularLocation>
</comment>
<dbReference type="PANTHER" id="PTHR31585:SF5">
    <property type="entry name" value="RNA-BINDING S4 DOMAIN-CONTAINING PROTEIN"/>
    <property type="match status" value="1"/>
</dbReference>
<organism evidence="7 8">
    <name type="scientific">Phytophthora megakarya</name>
    <dbReference type="NCBI Taxonomy" id="4795"/>
    <lineage>
        <taxon>Eukaryota</taxon>
        <taxon>Sar</taxon>
        <taxon>Stramenopiles</taxon>
        <taxon>Oomycota</taxon>
        <taxon>Peronosporomycetes</taxon>
        <taxon>Peronosporales</taxon>
        <taxon>Peronosporaceae</taxon>
        <taxon>Phytophthora</taxon>
    </lineage>
</organism>
<dbReference type="PANTHER" id="PTHR31585">
    <property type="entry name" value="FOLATE-BIOPTERIN TRANSPORTER 1, CHLOROPLASTIC"/>
    <property type="match status" value="1"/>
</dbReference>
<dbReference type="OrthoDB" id="91507at2759"/>
<comment type="caution">
    <text evidence="7">The sequence shown here is derived from an EMBL/GenBank/DDBJ whole genome shotgun (WGS) entry which is preliminary data.</text>
</comment>
<keyword evidence="8" id="KW-1185">Reference proteome</keyword>
<evidence type="ECO:0000313" key="7">
    <source>
        <dbReference type="EMBL" id="OWY90462.1"/>
    </source>
</evidence>
<keyword evidence="3 6" id="KW-0812">Transmembrane</keyword>
<dbReference type="GO" id="GO:0016020">
    <property type="term" value="C:membrane"/>
    <property type="evidence" value="ECO:0007669"/>
    <property type="project" value="UniProtKB-SubCell"/>
</dbReference>
<dbReference type="AlphaFoldDB" id="A0A225UBQ8"/>
<proteinExistence type="predicted"/>
<feature type="transmembrane region" description="Helical" evidence="6">
    <location>
        <begin position="134"/>
        <end position="158"/>
    </location>
</feature>
<protein>
    <submittedName>
        <fullName evidence="7">Transmembrane protein</fullName>
    </submittedName>
</protein>
<keyword evidence="5 6" id="KW-0472">Membrane</keyword>
<dbReference type="EMBL" id="NBNE01022879">
    <property type="protein sequence ID" value="OWY90462.1"/>
    <property type="molecule type" value="Genomic_DNA"/>
</dbReference>
<evidence type="ECO:0000256" key="4">
    <source>
        <dbReference type="ARBA" id="ARBA00022989"/>
    </source>
</evidence>
<feature type="transmembrane region" description="Helical" evidence="6">
    <location>
        <begin position="95"/>
        <end position="114"/>
    </location>
</feature>
<gene>
    <name evidence="7" type="ORF">PHMEG_00041401</name>
</gene>
<evidence type="ECO:0000256" key="2">
    <source>
        <dbReference type="ARBA" id="ARBA00022448"/>
    </source>
</evidence>
<accession>A0A225UBQ8</accession>